<name>A0ABU9CBJ1_9BURK</name>
<dbReference type="RefSeq" id="WP_341408926.1">
    <property type="nucleotide sequence ID" value="NZ_JBBUTH010000001.1"/>
</dbReference>
<dbReference type="Pfam" id="PF00092">
    <property type="entry name" value="VWA"/>
    <property type="match status" value="1"/>
</dbReference>
<feature type="domain" description="VWFA" evidence="1">
    <location>
        <begin position="414"/>
        <end position="607"/>
    </location>
</feature>
<dbReference type="EMBL" id="JBBUTH010000001">
    <property type="protein sequence ID" value="MEK8049255.1"/>
    <property type="molecule type" value="Genomic_DNA"/>
</dbReference>
<dbReference type="CDD" id="cd01454">
    <property type="entry name" value="vWA_norD_type"/>
    <property type="match status" value="1"/>
</dbReference>
<dbReference type="InterPro" id="IPR002035">
    <property type="entry name" value="VWF_A"/>
</dbReference>
<comment type="caution">
    <text evidence="2">The sequence shown here is derived from an EMBL/GenBank/DDBJ whole genome shotgun (WGS) entry which is preliminary data.</text>
</comment>
<organism evidence="2 3">
    <name type="scientific">Pseudaquabacterium inlustre</name>
    <dbReference type="NCBI Taxonomy" id="2984192"/>
    <lineage>
        <taxon>Bacteria</taxon>
        <taxon>Pseudomonadati</taxon>
        <taxon>Pseudomonadota</taxon>
        <taxon>Betaproteobacteria</taxon>
        <taxon>Burkholderiales</taxon>
        <taxon>Sphaerotilaceae</taxon>
        <taxon>Pseudaquabacterium</taxon>
    </lineage>
</organism>
<dbReference type="InterPro" id="IPR051928">
    <property type="entry name" value="NorD/CobT"/>
</dbReference>
<dbReference type="SMART" id="SM00327">
    <property type="entry name" value="VWA"/>
    <property type="match status" value="1"/>
</dbReference>
<dbReference type="InterPro" id="IPR036465">
    <property type="entry name" value="vWFA_dom_sf"/>
</dbReference>
<protein>
    <submittedName>
        <fullName evidence="2">VWA domain-containing protein</fullName>
    </submittedName>
</protein>
<gene>
    <name evidence="2" type="ORF">AACH10_03290</name>
</gene>
<proteinExistence type="predicted"/>
<evidence type="ECO:0000259" key="1">
    <source>
        <dbReference type="PROSITE" id="PS50234"/>
    </source>
</evidence>
<dbReference type="Proteomes" id="UP001365405">
    <property type="component" value="Unassembled WGS sequence"/>
</dbReference>
<sequence>MEEWVGALWHRAITRAADRGHAEAAVTLAEVQPLLGVLFRAAGGDAAMRLAPAGLTRVAAAAGARSWLQRIAGSGTRAALPWWAPEVLALPPELAVFSDRGLNRDLYVWLAAQAACYAPSGHWIADNRAATAAALQVFPGLAERHQRLLAAHLAQRPPPASSVAEAAVQAALRGQAVDAPEVHAADVAPVWLWFDGQATPEALAAANAADGDAAPRADTLQDATRRRARQAPQAQDRAPFMLPFRAEALFGWSELVKVNRATDDDENPDALTAAADLDHLSLARDGQTSASRVKFDLDLPSAAADDLPLGEGQPLPEWDFKRGVLRPAHCTAQMLIARPGEPFVPTPALRATAQRVRRRIEGLRAAPQWVRGQAEGEAIDLDAWVRHAGSGSAAQREAAPPVYAQRQRHARSLATLLLADLSLSTDAYVPGVDAQGRAQRVVDVVRDALYVFGEALSATGDAFEMLGFSSVRRQHVRIQHLKGFDEAWGAAARDRVGAIQPGYYTRMGAAIRLATQRLQARPERQRLLLLLTDGKPNDLDVYEGRYGLEDTRHAVQAAQAAGLTPFAVTIDAEAHDYLPRLFGQRGWALVRRPADLVGRLAQLHAQLVR</sequence>
<dbReference type="PROSITE" id="PS50234">
    <property type="entry name" value="VWFA"/>
    <property type="match status" value="1"/>
</dbReference>
<accession>A0ABU9CBJ1</accession>
<dbReference type="PANTHER" id="PTHR41248:SF1">
    <property type="entry name" value="NORD PROTEIN"/>
    <property type="match status" value="1"/>
</dbReference>
<dbReference type="PANTHER" id="PTHR41248">
    <property type="entry name" value="NORD PROTEIN"/>
    <property type="match status" value="1"/>
</dbReference>
<evidence type="ECO:0000313" key="3">
    <source>
        <dbReference type="Proteomes" id="UP001365405"/>
    </source>
</evidence>
<keyword evidence="3" id="KW-1185">Reference proteome</keyword>
<dbReference type="SUPFAM" id="SSF53300">
    <property type="entry name" value="vWA-like"/>
    <property type="match status" value="1"/>
</dbReference>
<reference evidence="2 3" key="1">
    <citation type="submission" date="2024-04" db="EMBL/GenBank/DDBJ databases">
        <title>Novel species of the genus Ideonella isolated from streams.</title>
        <authorList>
            <person name="Lu H."/>
        </authorList>
    </citation>
    <scope>NUCLEOTIDE SEQUENCE [LARGE SCALE GENOMIC DNA]</scope>
    <source>
        <strain evidence="2 3">DXS22W</strain>
    </source>
</reference>
<evidence type="ECO:0000313" key="2">
    <source>
        <dbReference type="EMBL" id="MEK8049255.1"/>
    </source>
</evidence>
<dbReference type="Gene3D" id="3.40.50.410">
    <property type="entry name" value="von Willebrand factor, type A domain"/>
    <property type="match status" value="1"/>
</dbReference>